<name>A0A1I2KFA7_9CLOT</name>
<gene>
    <name evidence="1" type="ORF">DBY38_08100</name>
    <name evidence="2" type="ORF">SAMN04487885_10520</name>
</gene>
<keyword evidence="3" id="KW-1185">Reference proteome</keyword>
<reference evidence="2 3" key="1">
    <citation type="submission" date="2016-10" db="EMBL/GenBank/DDBJ databases">
        <authorList>
            <person name="de Groot N.N."/>
        </authorList>
    </citation>
    <scope>NUCLEOTIDE SEQUENCE [LARGE SCALE GENOMIC DNA]</scope>
    <source>
        <strain evidence="2 3">NLAE-zl-G419</strain>
    </source>
</reference>
<dbReference type="RefSeq" id="WP_027639544.1">
    <property type="nucleotide sequence ID" value="NZ_FOOE01000005.1"/>
</dbReference>
<evidence type="ECO:0000313" key="4">
    <source>
        <dbReference type="Proteomes" id="UP000246114"/>
    </source>
</evidence>
<organism evidence="2 3">
    <name type="scientific">Clostridium cadaveris</name>
    <dbReference type="NCBI Taxonomy" id="1529"/>
    <lineage>
        <taxon>Bacteria</taxon>
        <taxon>Bacillati</taxon>
        <taxon>Bacillota</taxon>
        <taxon>Clostridia</taxon>
        <taxon>Eubacteriales</taxon>
        <taxon>Clostridiaceae</taxon>
        <taxon>Clostridium</taxon>
    </lineage>
</organism>
<evidence type="ECO:0000313" key="3">
    <source>
        <dbReference type="Proteomes" id="UP000182135"/>
    </source>
</evidence>
<dbReference type="Proteomes" id="UP000182135">
    <property type="component" value="Unassembled WGS sequence"/>
</dbReference>
<dbReference type="STRING" id="1529.SAMN04487885_10520"/>
<evidence type="ECO:0000313" key="2">
    <source>
        <dbReference type="EMBL" id="SFF63927.1"/>
    </source>
</evidence>
<dbReference type="Proteomes" id="UP000246114">
    <property type="component" value="Unassembled WGS sequence"/>
</dbReference>
<reference evidence="1 4" key="2">
    <citation type="submission" date="2018-03" db="EMBL/GenBank/DDBJ databases">
        <title>The uncultured portion of the human microbiome is neutrally assembled.</title>
        <authorList>
            <person name="Jeraldo P."/>
            <person name="Boardman L."/>
            <person name="White B.A."/>
            <person name="Nelson H."/>
            <person name="Goldenfeld N."/>
            <person name="Chia N."/>
        </authorList>
    </citation>
    <scope>NUCLEOTIDE SEQUENCE [LARGE SCALE GENOMIC DNA]</scope>
    <source>
        <strain evidence="1">CIM:MAG 903</strain>
    </source>
</reference>
<sequence length="62" mass="7376">MRFIYSYIIDNLFLWVGVEYYLDGQIFNQHSDTVYAIILASLITDKLSNKENRGDYNKENYS</sequence>
<accession>A0A1I2KFA7</accession>
<protein>
    <submittedName>
        <fullName evidence="2">Uncharacterized protein</fullName>
    </submittedName>
</protein>
<evidence type="ECO:0000313" key="1">
    <source>
        <dbReference type="EMBL" id="PWL53273.1"/>
    </source>
</evidence>
<proteinExistence type="predicted"/>
<dbReference type="AlphaFoldDB" id="A0A1I2KFA7"/>
<dbReference type="EMBL" id="FOOE01000005">
    <property type="protein sequence ID" value="SFF63927.1"/>
    <property type="molecule type" value="Genomic_DNA"/>
</dbReference>
<dbReference type="EMBL" id="QAMZ01000039">
    <property type="protein sequence ID" value="PWL53273.1"/>
    <property type="molecule type" value="Genomic_DNA"/>
</dbReference>